<evidence type="ECO:0000256" key="6">
    <source>
        <dbReference type="ARBA" id="ARBA00032594"/>
    </source>
</evidence>
<dbReference type="Pfam" id="PF14310">
    <property type="entry name" value="Fn3-like"/>
    <property type="match status" value="1"/>
</dbReference>
<dbReference type="InterPro" id="IPR017853">
    <property type="entry name" value="GH"/>
</dbReference>
<evidence type="ECO:0000259" key="8">
    <source>
        <dbReference type="PROSITE" id="PS51820"/>
    </source>
</evidence>
<dbReference type="InterPro" id="IPR026891">
    <property type="entry name" value="Fn3-like"/>
</dbReference>
<dbReference type="GO" id="GO:0009044">
    <property type="term" value="F:xylan 1,4-beta-xylosidase activity"/>
    <property type="evidence" value="ECO:0007669"/>
    <property type="project" value="InterPro"/>
</dbReference>
<dbReference type="Pfam" id="PF01915">
    <property type="entry name" value="Glyco_hydro_3_C"/>
    <property type="match status" value="1"/>
</dbReference>
<dbReference type="GO" id="GO:0008422">
    <property type="term" value="F:beta-glucosidase activity"/>
    <property type="evidence" value="ECO:0007669"/>
    <property type="project" value="UniProtKB-ARBA"/>
</dbReference>
<evidence type="ECO:0000313" key="9">
    <source>
        <dbReference type="EMBL" id="PSU33838.1"/>
    </source>
</evidence>
<dbReference type="InterPro" id="IPR037524">
    <property type="entry name" value="PA14/GLEYA"/>
</dbReference>
<sequence>MKYKTIALSVGLIFAATNVYAESKEYIAFFDHTLPLEERLDDISSRLTNEEKGHMITLWNKGVPRYGLKSFMPGEALHGLASPRQNAATVFPQSIGLAATWQPEAVKQMGDAVSDEARAQYHNGPVIKDGKRGPLTFWSPVINIARDPRWGRTQEAYGEDPLLNGVMASAYVKGLQGDHPKYLKTAAGAKHFVANNEEHNRFNGNADISEKQLREYYFPAYKQVVQDANAQIVMTAYNKLNNEPAVTNTWLVRDVLRGEWGFDGFVLGDYGSILMTTKGWGERSFHGHDIYDNYVDAAAAVLNAETLDFDNTRIFRKEALTAIEQGKTTSEQLDRAFRNTMRVGLRLGMFDPEELSPWKDIPFEKMTTFKPLALELAEKSMVLLQNEPVNSQPLLPIDKSTTKSVAIIGPNANVLNFGTYSGTAKNPITPLQGIRDYLGDDVDVMYVPWTQNQGELNPIPLESITLLDNQGLGVWTADYYTNRNGSGKPVANNTVGNIDFDFGNKPPHKDLNNENFAVKYTTTIVPPQSGLYTLGVESQGHEMVFDIDGSTIFRDHGNNSKPLRTTVELELDSQKTYTFTVLAMEKRGSSARSVKFGWELPSEGTTYEGAELEAAKKADVVIAVMGLSTEYERESIDRTSEGLPSEQIDLLRSIVKVNPKTAVVLQSGSSIESPWLKDNVPAILQSWYPGEQGGAAIANTLFGDNNPGGKLPLTFVKSWSDLPAFGDYDITKGRTYLYFDKEPLWAFGHGLSYTQFAMSDLKFDSNIAKDGQVNVTVTLENTGKVAGDEVIQVYVTDMFERSEKPIQRLKAFERASLEPGEKRDITLTFDTADLAYWDEKTKGWMLGDKYEIRVGNASDNIVMTDTITVK</sequence>
<evidence type="ECO:0000256" key="4">
    <source>
        <dbReference type="ARBA" id="ARBA00031448"/>
    </source>
</evidence>
<keyword evidence="2 7" id="KW-0732">Signal</keyword>
<dbReference type="InterPro" id="IPR001764">
    <property type="entry name" value="Glyco_hydro_3_N"/>
</dbReference>
<dbReference type="RefSeq" id="WP_107348885.1">
    <property type="nucleotide sequence ID" value="NZ_PYMH01000004.1"/>
</dbReference>
<comment type="similarity">
    <text evidence="1">Belongs to the glycosyl hydrolase 3 family.</text>
</comment>
<dbReference type="SMART" id="SM00758">
    <property type="entry name" value="PA14"/>
    <property type="match status" value="1"/>
</dbReference>
<dbReference type="AlphaFoldDB" id="A0A2T3IYW6"/>
<dbReference type="GO" id="GO:0045493">
    <property type="term" value="P:xylan catabolic process"/>
    <property type="evidence" value="ECO:0007669"/>
    <property type="project" value="InterPro"/>
</dbReference>
<feature type="signal peptide" evidence="7">
    <location>
        <begin position="1"/>
        <end position="21"/>
    </location>
</feature>
<evidence type="ECO:0000256" key="7">
    <source>
        <dbReference type="SAM" id="SignalP"/>
    </source>
</evidence>
<dbReference type="Proteomes" id="UP000241222">
    <property type="component" value="Unassembled WGS sequence"/>
</dbReference>
<evidence type="ECO:0000256" key="3">
    <source>
        <dbReference type="ARBA" id="ARBA00022801"/>
    </source>
</evidence>
<dbReference type="Pfam" id="PF00933">
    <property type="entry name" value="Glyco_hydro_3"/>
    <property type="match status" value="1"/>
</dbReference>
<dbReference type="InterPro" id="IPR044993">
    <property type="entry name" value="BXL"/>
</dbReference>
<dbReference type="Pfam" id="PF07691">
    <property type="entry name" value="PA14"/>
    <property type="match status" value="1"/>
</dbReference>
<accession>A0A2T3IYW6</accession>
<feature type="chain" id="PRO_5015665975" description="Beta-D-glucoside glucohydrolase" evidence="7">
    <location>
        <begin position="22"/>
        <end position="870"/>
    </location>
</feature>
<evidence type="ECO:0000256" key="2">
    <source>
        <dbReference type="ARBA" id="ARBA00022729"/>
    </source>
</evidence>
<dbReference type="SUPFAM" id="SSF56988">
    <property type="entry name" value="Anthrax protective antigen"/>
    <property type="match status" value="1"/>
</dbReference>
<dbReference type="PANTHER" id="PTHR42721">
    <property type="entry name" value="SUGAR HYDROLASE-RELATED"/>
    <property type="match status" value="1"/>
</dbReference>
<dbReference type="InterPro" id="IPR011658">
    <property type="entry name" value="PA14_dom"/>
</dbReference>
<comment type="caution">
    <text evidence="9">The sequence shown here is derived from an EMBL/GenBank/DDBJ whole genome shotgun (WGS) entry which is preliminary data.</text>
</comment>
<dbReference type="GO" id="GO:0031222">
    <property type="term" value="P:arabinan catabolic process"/>
    <property type="evidence" value="ECO:0007669"/>
    <property type="project" value="TreeGrafter"/>
</dbReference>
<feature type="domain" description="PA14" evidence="8">
    <location>
        <begin position="470"/>
        <end position="614"/>
    </location>
</feature>
<evidence type="ECO:0000256" key="5">
    <source>
        <dbReference type="ARBA" id="ARBA00032194"/>
    </source>
</evidence>
<dbReference type="SUPFAM" id="SSF52279">
    <property type="entry name" value="Beta-D-glucan exohydrolase, C-terminal domain"/>
    <property type="match status" value="1"/>
</dbReference>
<dbReference type="PRINTS" id="PR00133">
    <property type="entry name" value="GLHYDRLASE3"/>
</dbReference>
<evidence type="ECO:0000256" key="1">
    <source>
        <dbReference type="ARBA" id="ARBA00005336"/>
    </source>
</evidence>
<dbReference type="InterPro" id="IPR013783">
    <property type="entry name" value="Ig-like_fold"/>
</dbReference>
<dbReference type="InterPro" id="IPR036881">
    <property type="entry name" value="Glyco_hydro_3_C_sf"/>
</dbReference>
<dbReference type="Gene3D" id="3.40.50.1700">
    <property type="entry name" value="Glycoside hydrolase family 3 C-terminal domain"/>
    <property type="match status" value="2"/>
</dbReference>
<dbReference type="InterPro" id="IPR002772">
    <property type="entry name" value="Glyco_hydro_3_C"/>
</dbReference>
<dbReference type="SMART" id="SM01217">
    <property type="entry name" value="Fn3_like"/>
    <property type="match status" value="1"/>
</dbReference>
<dbReference type="GO" id="GO:0046556">
    <property type="term" value="F:alpha-L-arabinofuranosidase activity"/>
    <property type="evidence" value="ECO:0007669"/>
    <property type="project" value="TreeGrafter"/>
</dbReference>
<gene>
    <name evidence="9" type="ORF">C9I99_10725</name>
</gene>
<dbReference type="PROSITE" id="PS51820">
    <property type="entry name" value="PA14"/>
    <property type="match status" value="1"/>
</dbReference>
<keyword evidence="3" id="KW-0378">Hydrolase</keyword>
<organism evidence="9 10">
    <name type="scientific">Photobacterium lutimaris</name>
    <dbReference type="NCBI Taxonomy" id="388278"/>
    <lineage>
        <taxon>Bacteria</taxon>
        <taxon>Pseudomonadati</taxon>
        <taxon>Pseudomonadota</taxon>
        <taxon>Gammaproteobacteria</taxon>
        <taxon>Vibrionales</taxon>
        <taxon>Vibrionaceae</taxon>
        <taxon>Photobacterium</taxon>
    </lineage>
</organism>
<name>A0A2T3IYW6_9GAMM</name>
<keyword evidence="10" id="KW-1185">Reference proteome</keyword>
<proteinExistence type="inferred from homology"/>
<dbReference type="EMBL" id="PYMH01000004">
    <property type="protein sequence ID" value="PSU33838.1"/>
    <property type="molecule type" value="Genomic_DNA"/>
</dbReference>
<evidence type="ECO:0000313" key="10">
    <source>
        <dbReference type="Proteomes" id="UP000241222"/>
    </source>
</evidence>
<dbReference type="Gene3D" id="3.20.20.300">
    <property type="entry name" value="Glycoside hydrolase, family 3, N-terminal domain"/>
    <property type="match status" value="1"/>
</dbReference>
<reference evidence="9 10" key="1">
    <citation type="submission" date="2018-03" db="EMBL/GenBank/DDBJ databases">
        <title>Whole genome sequencing of Histamine producing bacteria.</title>
        <authorList>
            <person name="Butler K."/>
        </authorList>
    </citation>
    <scope>NUCLEOTIDE SEQUENCE [LARGE SCALE GENOMIC DNA]</scope>
    <source>
        <strain evidence="9 10">JCM 13586</strain>
    </source>
</reference>
<protein>
    <recommendedName>
        <fullName evidence="6">Beta-D-glucoside glucohydrolase</fullName>
    </recommendedName>
    <alternativeName>
        <fullName evidence="4">Cellobiase</fullName>
    </alternativeName>
    <alternativeName>
        <fullName evidence="5">Gentiobiase</fullName>
    </alternativeName>
</protein>
<dbReference type="OrthoDB" id="9781691at2"/>
<dbReference type="Gene3D" id="2.60.40.10">
    <property type="entry name" value="Immunoglobulins"/>
    <property type="match status" value="1"/>
</dbReference>
<dbReference type="PANTHER" id="PTHR42721:SF3">
    <property type="entry name" value="BETA-D-XYLOSIDASE 5-RELATED"/>
    <property type="match status" value="1"/>
</dbReference>
<dbReference type="InterPro" id="IPR036962">
    <property type="entry name" value="Glyco_hydro_3_N_sf"/>
</dbReference>
<dbReference type="SUPFAM" id="SSF51445">
    <property type="entry name" value="(Trans)glycosidases"/>
    <property type="match status" value="1"/>
</dbReference>
<dbReference type="FunFam" id="2.60.40.10:FF:000495">
    <property type="entry name" value="Periplasmic beta-glucosidase"/>
    <property type="match status" value="1"/>
</dbReference>